<organism evidence="1">
    <name type="scientific">Microviridae sp. ctemt10</name>
    <dbReference type="NCBI Taxonomy" id="2827647"/>
    <lineage>
        <taxon>Viruses</taxon>
        <taxon>Monodnaviria</taxon>
        <taxon>Sangervirae</taxon>
        <taxon>Phixviricota</taxon>
        <taxon>Malgrandaviricetes</taxon>
        <taxon>Petitvirales</taxon>
        <taxon>Microviridae</taxon>
    </lineage>
</organism>
<name>A0A8S5TM77_9VIRU</name>
<reference evidence="1" key="1">
    <citation type="journal article" date="2021" name="Proc. Natl. Acad. Sci. U.S.A.">
        <title>A Catalog of Tens of Thousands of Viruses from Human Metagenomes Reveals Hidden Associations with Chronic Diseases.</title>
        <authorList>
            <person name="Tisza M.J."/>
            <person name="Buck C.B."/>
        </authorList>
    </citation>
    <scope>NUCLEOTIDE SEQUENCE</scope>
    <source>
        <strain evidence="1">Ctemt10</strain>
    </source>
</reference>
<sequence length="410" mass="45397">MVNKARDTIHRHRPSSLTLDVEVGKHLVRHRTCNSKYTVNIGLILTNPRIRQLRELGILVGKMPDIQRSRSLRAHLTSHAGGLVTIVSPGFLIAKNLIVLVGALGVNLLVQDRLLADIGKDREIVVQAVTTRPETLKALLVSVIIASDHNADYKTMLHKRLDKITMHIGSNTKGGSITKRSAISLSSGILHDLVDINRNTIAAKILRTLKTSIGRGNAEMRLENFNVPSTSSCILLVKLLNLEGHAKLVNSSRGNRAVINRPKVIDYGNHSSDTRCRNINGSLSTRRSKKDARIPRRRTVHKFSGIILSKQRITYFIRKRNNRQVGTLRDGNSYIGALLGSRQRGSEVVVELGSLKGHTAFDNIGDIIGAIGTCKSSVIHRDVERVRKVLITEPLVHNEGIGTERQRVDR</sequence>
<evidence type="ECO:0000313" key="1">
    <source>
        <dbReference type="EMBL" id="DAF64273.1"/>
    </source>
</evidence>
<protein>
    <submittedName>
        <fullName evidence="1">Uncharacterized protein</fullName>
    </submittedName>
</protein>
<dbReference type="EMBL" id="BK032855">
    <property type="protein sequence ID" value="DAF64273.1"/>
    <property type="molecule type" value="Genomic_DNA"/>
</dbReference>
<accession>A0A8S5TM77</accession>
<proteinExistence type="predicted"/>